<dbReference type="Proteomes" id="UP000308199">
    <property type="component" value="Unassembled WGS sequence"/>
</dbReference>
<sequence>MDYTELYQQSGALVAFSSGAHWVANAIHDRLVVRRADTFQITRAWHVDVSPSPSNASFVASTNRHSPAAQLSSSSTDALVSHIAWSADSEYLLAACARHGVVNIYKMRDEDWSARIEAGVEGLVRAEWAPDGRNILCFSEWGLRVTVWSLVTGVATHIQFPKHPDRGYAFRRDGRYFVLAERHRSKDMLGVYDAGDSYKQARHYTVPTSSLASLAISPTGKHIAVWEGPLEFKLCILSLPGTLLSTYIPQPDTGLGIRCVAWHPSGSFIAVGGYDDKIHILDGLSWSCVVTLELASRIPTRVTVWREPSNWIEATLGRGYLSYERPQGTQSIIVNRADASKAYPKSGLVQLEWNANGSLLVARYESAPTALFIYAFPAPSERFKPCLRSVLLHTKPVIRARWNPIRSGALVLSCGGGGLYTWSNEWSSSDTDQGVNENEDEEIAECIGIPAKNFQLRDVRWAPDGKGLLLIDKDVFCCAFEVEDDEDETGGA</sequence>
<dbReference type="OrthoDB" id="308690at2759"/>
<comment type="caution">
    <text evidence="1">The sequence shown here is derived from an EMBL/GenBank/DDBJ whole genome shotgun (WGS) entry which is preliminary data.</text>
</comment>
<dbReference type="SUPFAM" id="SSF82171">
    <property type="entry name" value="DPP6 N-terminal domain-like"/>
    <property type="match status" value="1"/>
</dbReference>
<dbReference type="InterPro" id="IPR001680">
    <property type="entry name" value="WD40_rpt"/>
</dbReference>
<dbReference type="Gene3D" id="2.130.10.10">
    <property type="entry name" value="YVTN repeat-like/Quinoprotein amine dehydrogenase"/>
    <property type="match status" value="1"/>
</dbReference>
<dbReference type="PANTHER" id="PTHR16220">
    <property type="entry name" value="WD REPEAT PROTEIN 8-RELATED"/>
    <property type="match status" value="1"/>
</dbReference>
<evidence type="ECO:0000313" key="1">
    <source>
        <dbReference type="EMBL" id="THH10929.1"/>
    </source>
</evidence>
<dbReference type="GO" id="GO:1990810">
    <property type="term" value="P:microtubule anchoring at mitotic spindle pole body"/>
    <property type="evidence" value="ECO:0007669"/>
    <property type="project" value="TreeGrafter"/>
</dbReference>
<accession>A0A4S4LGE4</accession>
<organism evidence="1 2">
    <name type="scientific">Phellinidium pouzarii</name>
    <dbReference type="NCBI Taxonomy" id="167371"/>
    <lineage>
        <taxon>Eukaryota</taxon>
        <taxon>Fungi</taxon>
        <taxon>Dikarya</taxon>
        <taxon>Basidiomycota</taxon>
        <taxon>Agaricomycotina</taxon>
        <taxon>Agaricomycetes</taxon>
        <taxon>Hymenochaetales</taxon>
        <taxon>Hymenochaetaceae</taxon>
        <taxon>Phellinidium</taxon>
    </lineage>
</organism>
<evidence type="ECO:0008006" key="3">
    <source>
        <dbReference type="Google" id="ProtNLM"/>
    </source>
</evidence>
<dbReference type="InterPro" id="IPR011042">
    <property type="entry name" value="6-blade_b-propeller_TolB-like"/>
</dbReference>
<dbReference type="InterPro" id="IPR015943">
    <property type="entry name" value="WD40/YVTN_repeat-like_dom_sf"/>
</dbReference>
<dbReference type="Gene3D" id="2.120.10.30">
    <property type="entry name" value="TolB, C-terminal domain"/>
    <property type="match status" value="1"/>
</dbReference>
<dbReference type="AlphaFoldDB" id="A0A4S4LGE4"/>
<dbReference type="EMBL" id="SGPK01000024">
    <property type="protein sequence ID" value="THH10929.1"/>
    <property type="molecule type" value="Genomic_DNA"/>
</dbReference>
<protein>
    <recommendedName>
        <fullName evidence="3">Anaphase-promoting complex subunit 4 WD40 domain-containing protein</fullName>
    </recommendedName>
</protein>
<dbReference type="SMART" id="SM00320">
    <property type="entry name" value="WD40"/>
    <property type="match status" value="3"/>
</dbReference>
<name>A0A4S4LGE4_9AGAM</name>
<dbReference type="GO" id="GO:1990811">
    <property type="term" value="C:MWP complex"/>
    <property type="evidence" value="ECO:0007669"/>
    <property type="project" value="TreeGrafter"/>
</dbReference>
<keyword evidence="2" id="KW-1185">Reference proteome</keyword>
<dbReference type="Pfam" id="PF00400">
    <property type="entry name" value="WD40"/>
    <property type="match status" value="1"/>
</dbReference>
<reference evidence="1 2" key="1">
    <citation type="submission" date="2019-02" db="EMBL/GenBank/DDBJ databases">
        <title>Genome sequencing of the rare red list fungi Phellinidium pouzarii.</title>
        <authorList>
            <person name="Buettner E."/>
            <person name="Kellner H."/>
        </authorList>
    </citation>
    <scope>NUCLEOTIDE SEQUENCE [LARGE SCALE GENOMIC DNA]</scope>
    <source>
        <strain evidence="1 2">DSM 108285</strain>
    </source>
</reference>
<dbReference type="InterPro" id="IPR052778">
    <property type="entry name" value="Centrosome-WD_assoc"/>
</dbReference>
<evidence type="ECO:0000313" key="2">
    <source>
        <dbReference type="Proteomes" id="UP000308199"/>
    </source>
</evidence>
<dbReference type="PANTHER" id="PTHR16220:SF0">
    <property type="entry name" value="WD REPEAT-CONTAINING PROTEIN WRAP73"/>
    <property type="match status" value="1"/>
</dbReference>
<gene>
    <name evidence="1" type="ORF">EW145_g995</name>
</gene>
<dbReference type="GO" id="GO:0005815">
    <property type="term" value="C:microtubule organizing center"/>
    <property type="evidence" value="ECO:0007669"/>
    <property type="project" value="TreeGrafter"/>
</dbReference>
<proteinExistence type="predicted"/>